<dbReference type="InterPro" id="IPR036915">
    <property type="entry name" value="Cyclin-like_sf"/>
</dbReference>
<dbReference type="Proteomes" id="UP000287651">
    <property type="component" value="Unassembled WGS sequence"/>
</dbReference>
<evidence type="ECO:0000313" key="3">
    <source>
        <dbReference type="Proteomes" id="UP000287651"/>
    </source>
</evidence>
<protein>
    <recommendedName>
        <fullName evidence="1">Cyclin N-terminal domain-containing protein</fullName>
    </recommendedName>
</protein>
<dbReference type="AlphaFoldDB" id="A0A427AP79"/>
<evidence type="ECO:0000313" key="2">
    <source>
        <dbReference type="EMBL" id="RRT78030.1"/>
    </source>
</evidence>
<evidence type="ECO:0000259" key="1">
    <source>
        <dbReference type="Pfam" id="PF00134"/>
    </source>
</evidence>
<proteinExistence type="predicted"/>
<organism evidence="2 3">
    <name type="scientific">Ensete ventricosum</name>
    <name type="common">Abyssinian banana</name>
    <name type="synonym">Musa ensete</name>
    <dbReference type="NCBI Taxonomy" id="4639"/>
    <lineage>
        <taxon>Eukaryota</taxon>
        <taxon>Viridiplantae</taxon>
        <taxon>Streptophyta</taxon>
        <taxon>Embryophyta</taxon>
        <taxon>Tracheophyta</taxon>
        <taxon>Spermatophyta</taxon>
        <taxon>Magnoliopsida</taxon>
        <taxon>Liliopsida</taxon>
        <taxon>Zingiberales</taxon>
        <taxon>Musaceae</taxon>
        <taxon>Ensete</taxon>
    </lineage>
</organism>
<dbReference type="SUPFAM" id="SSF47954">
    <property type="entry name" value="Cyclin-like"/>
    <property type="match status" value="1"/>
</dbReference>
<dbReference type="EMBL" id="AMZH03001777">
    <property type="protein sequence ID" value="RRT78030.1"/>
    <property type="molecule type" value="Genomic_DNA"/>
</dbReference>
<reference evidence="2 3" key="1">
    <citation type="journal article" date="2014" name="Agronomy (Basel)">
        <title>A Draft Genome Sequence for Ensete ventricosum, the Drought-Tolerant Tree Against Hunger.</title>
        <authorList>
            <person name="Harrison J."/>
            <person name="Moore K.A."/>
            <person name="Paszkiewicz K."/>
            <person name="Jones T."/>
            <person name="Grant M."/>
            <person name="Ambacheew D."/>
            <person name="Muzemil S."/>
            <person name="Studholme D.J."/>
        </authorList>
    </citation>
    <scope>NUCLEOTIDE SEQUENCE [LARGE SCALE GENOMIC DNA]</scope>
</reference>
<accession>A0A427AP79</accession>
<comment type="caution">
    <text evidence="2">The sequence shown here is derived from an EMBL/GenBank/DDBJ whole genome shotgun (WGS) entry which is preliminary data.</text>
</comment>
<sequence length="142" mass="15609">MAPSPDFFSSSNLLCNEDASDVASGDEDRGHAVAASEWTPACPATASALVDGRGLASLLAAETDHMPRPDYLPRSLDATARHDAVKWILKARTSLFLRHLWFRALTAYLSVNYLDRFLSSHALPVSCYSVEGTRRPCLIRCR</sequence>
<dbReference type="Pfam" id="PF00134">
    <property type="entry name" value="Cyclin_N"/>
    <property type="match status" value="1"/>
</dbReference>
<name>A0A427AP79_ENSVE</name>
<dbReference type="Gene3D" id="1.10.472.10">
    <property type="entry name" value="Cyclin-like"/>
    <property type="match status" value="1"/>
</dbReference>
<feature type="domain" description="Cyclin N-terminal" evidence="1">
    <location>
        <begin position="57"/>
        <end position="124"/>
    </location>
</feature>
<gene>
    <name evidence="2" type="ORF">B296_00026091</name>
</gene>
<dbReference type="InterPro" id="IPR006671">
    <property type="entry name" value="Cyclin_N"/>
</dbReference>